<evidence type="ECO:0000313" key="8">
    <source>
        <dbReference type="EMBL" id="CAH0374069.1"/>
    </source>
</evidence>
<evidence type="ECO:0000256" key="6">
    <source>
        <dbReference type="PROSITE-ProRule" id="PRU00221"/>
    </source>
</evidence>
<dbReference type="PROSITE" id="PS00678">
    <property type="entry name" value="WD_REPEATS_1"/>
    <property type="match status" value="1"/>
</dbReference>
<dbReference type="PANTHER" id="PTHR14773:SF0">
    <property type="entry name" value="WD REPEAT-CONTAINING PROTEIN 76"/>
    <property type="match status" value="1"/>
</dbReference>
<dbReference type="InterPro" id="IPR019775">
    <property type="entry name" value="WD40_repeat_CS"/>
</dbReference>
<evidence type="ECO:0000256" key="2">
    <source>
        <dbReference type="ARBA" id="ARBA00022574"/>
    </source>
</evidence>
<dbReference type="InterPro" id="IPR015943">
    <property type="entry name" value="WD40/YVTN_repeat-like_dom_sf"/>
</dbReference>
<keyword evidence="2 6" id="KW-0853">WD repeat</keyword>
<dbReference type="AlphaFoldDB" id="A0A8J2SVH5"/>
<evidence type="ECO:0000256" key="5">
    <source>
        <dbReference type="ARBA" id="ARBA00023125"/>
    </source>
</evidence>
<dbReference type="EMBL" id="CAKKNE010000004">
    <property type="protein sequence ID" value="CAH0374069.1"/>
    <property type="molecule type" value="Genomic_DNA"/>
</dbReference>
<name>A0A8J2SVH5_9STRA</name>
<dbReference type="Proteomes" id="UP000789595">
    <property type="component" value="Unassembled WGS sequence"/>
</dbReference>
<feature type="repeat" description="WD" evidence="6">
    <location>
        <begin position="394"/>
        <end position="436"/>
    </location>
</feature>
<gene>
    <name evidence="8" type="ORF">PECAL_4P13280</name>
</gene>
<dbReference type="GO" id="GO:0005634">
    <property type="term" value="C:nucleus"/>
    <property type="evidence" value="ECO:0007669"/>
    <property type="project" value="TreeGrafter"/>
</dbReference>
<dbReference type="GO" id="GO:2000001">
    <property type="term" value="P:regulation of DNA damage checkpoint"/>
    <property type="evidence" value="ECO:0007669"/>
    <property type="project" value="TreeGrafter"/>
</dbReference>
<feature type="repeat" description="WD" evidence="6">
    <location>
        <begin position="284"/>
        <end position="297"/>
    </location>
</feature>
<feature type="compositionally biased region" description="Pro residues" evidence="7">
    <location>
        <begin position="37"/>
        <end position="61"/>
    </location>
</feature>
<protein>
    <submittedName>
        <fullName evidence="8">Uncharacterized protein</fullName>
    </submittedName>
</protein>
<dbReference type="SMART" id="SM00320">
    <property type="entry name" value="WD40"/>
    <property type="match status" value="4"/>
</dbReference>
<feature type="compositionally biased region" description="Low complexity" evidence="7">
    <location>
        <begin position="159"/>
        <end position="192"/>
    </location>
</feature>
<evidence type="ECO:0000313" key="9">
    <source>
        <dbReference type="Proteomes" id="UP000789595"/>
    </source>
</evidence>
<feature type="region of interest" description="Disordered" evidence="7">
    <location>
        <begin position="141"/>
        <end position="205"/>
    </location>
</feature>
<evidence type="ECO:0000256" key="1">
    <source>
        <dbReference type="ARBA" id="ARBA00005434"/>
    </source>
</evidence>
<accession>A0A8J2SVH5</accession>
<keyword evidence="4" id="KW-0227">DNA damage</keyword>
<feature type="compositionally biased region" description="Low complexity" evidence="7">
    <location>
        <begin position="86"/>
        <end position="102"/>
    </location>
</feature>
<keyword evidence="5" id="KW-0238">DNA-binding</keyword>
<evidence type="ECO:0000256" key="3">
    <source>
        <dbReference type="ARBA" id="ARBA00022737"/>
    </source>
</evidence>
<reference evidence="8" key="1">
    <citation type="submission" date="2021-11" db="EMBL/GenBank/DDBJ databases">
        <authorList>
            <consortium name="Genoscope - CEA"/>
            <person name="William W."/>
        </authorList>
    </citation>
    <scope>NUCLEOTIDE SEQUENCE</scope>
</reference>
<organism evidence="8 9">
    <name type="scientific">Pelagomonas calceolata</name>
    <dbReference type="NCBI Taxonomy" id="35677"/>
    <lineage>
        <taxon>Eukaryota</taxon>
        <taxon>Sar</taxon>
        <taxon>Stramenopiles</taxon>
        <taxon>Ochrophyta</taxon>
        <taxon>Pelagophyceae</taxon>
        <taxon>Pelagomonadales</taxon>
        <taxon>Pelagomonadaceae</taxon>
        <taxon>Pelagomonas</taxon>
    </lineage>
</organism>
<dbReference type="PANTHER" id="PTHR14773">
    <property type="entry name" value="WD REPEAT-CONTAINING PROTEIN 76"/>
    <property type="match status" value="1"/>
</dbReference>
<dbReference type="Gene3D" id="2.130.10.10">
    <property type="entry name" value="YVTN repeat-like/Quinoprotein amine dehydrogenase"/>
    <property type="match status" value="2"/>
</dbReference>
<dbReference type="PROSITE" id="PS50294">
    <property type="entry name" value="WD_REPEATS_REGION"/>
    <property type="match status" value="1"/>
</dbReference>
<comment type="similarity">
    <text evidence="1">Belongs to the WD repeat DDB2/WDR76 family.</text>
</comment>
<dbReference type="PROSITE" id="PS50082">
    <property type="entry name" value="WD_REPEATS_2"/>
    <property type="match status" value="2"/>
</dbReference>
<dbReference type="GO" id="GO:0003677">
    <property type="term" value="F:DNA binding"/>
    <property type="evidence" value="ECO:0007669"/>
    <property type="project" value="UniProtKB-KW"/>
</dbReference>
<proteinExistence type="inferred from homology"/>
<dbReference type="GO" id="GO:0006974">
    <property type="term" value="P:DNA damage response"/>
    <property type="evidence" value="ECO:0007669"/>
    <property type="project" value="UniProtKB-KW"/>
</dbReference>
<dbReference type="OrthoDB" id="273771at2759"/>
<dbReference type="InterPro" id="IPR050853">
    <property type="entry name" value="WD_repeat_DNA-damage-binding"/>
</dbReference>
<dbReference type="SUPFAM" id="SSF50978">
    <property type="entry name" value="WD40 repeat-like"/>
    <property type="match status" value="1"/>
</dbReference>
<feature type="region of interest" description="Disordered" evidence="7">
    <location>
        <begin position="1"/>
        <end position="102"/>
    </location>
</feature>
<evidence type="ECO:0000256" key="7">
    <source>
        <dbReference type="SAM" id="MobiDB-lite"/>
    </source>
</evidence>
<keyword evidence="9" id="KW-1185">Reference proteome</keyword>
<dbReference type="Pfam" id="PF00400">
    <property type="entry name" value="WD40"/>
    <property type="match status" value="2"/>
</dbReference>
<sequence>MKQQSLLSLWGAKPKARKATAGGKENARKQKRVAQPAEPPRAPAEPAPAEPPAATPPPQAQPPTEDIPVERPAGAEGIDRSSGALARAADPVQRARAAAAAAQATVVLPAHDGLSQYERERLGRIARNEAFMQSLGLGGGLAGAAPAQRRRAPRPRAPRAPAGPARRSPRLAGAPAPGDAPGSTNDGETASAAPPPPPTEPSAVAPYLAPAGAVDVSGEDATTFADDKLKRVYAVAAAGRLVAAAGQGGRVAVFCGRAGAAPLASFKAHGGWVGGCGFIGADKLLTAGNDGLVRLWDCASSQNGTLTKVAEAQHARGIWRLACRGATAATCAKDGCVVVWSAAATALHESRRLEVSDEGSVRSVALTDQVVAAAADDGRVTGWDLRSSARAWALDAHADGAQSCAFRPGDASFVLTAGADRACKLWDLRSSSKPVRAFDQHHRTDARRRAMHHPAWLSSTTFAVGGEGSERLAFYDATSGALTASLALGADATAVARVDAATVAVATEACDGVALHAVA</sequence>
<keyword evidence="3" id="KW-0677">Repeat</keyword>
<dbReference type="InterPro" id="IPR036322">
    <property type="entry name" value="WD40_repeat_dom_sf"/>
</dbReference>
<comment type="caution">
    <text evidence="8">The sequence shown here is derived from an EMBL/GenBank/DDBJ whole genome shotgun (WGS) entry which is preliminary data.</text>
</comment>
<dbReference type="InterPro" id="IPR001680">
    <property type="entry name" value="WD40_rpt"/>
</dbReference>
<feature type="compositionally biased region" description="Basic residues" evidence="7">
    <location>
        <begin position="148"/>
        <end position="157"/>
    </location>
</feature>
<evidence type="ECO:0000256" key="4">
    <source>
        <dbReference type="ARBA" id="ARBA00022763"/>
    </source>
</evidence>